<accession>A1ZZQ3</accession>
<comment type="caution">
    <text evidence="1">The sequence shown here is derived from an EMBL/GenBank/DDBJ whole genome shotgun (WGS) entry which is preliminary data.</text>
</comment>
<sequence length="117" mass="13679">MLTWNKFVKGDGFKNTLMKFYDLTVEKKVQSWCFDSRKQRMIAPDDQQWTIDEMVRRGYAGNVIKTAVIMPESLFMELTVDKISTGVLEQRDETSSNMRQFQDRDPALAWLRSDATT</sequence>
<reference evidence="1 2" key="1">
    <citation type="submission" date="2007-01" db="EMBL/GenBank/DDBJ databases">
        <authorList>
            <person name="Haygood M."/>
            <person name="Podell S."/>
            <person name="Anderson C."/>
            <person name="Hopkinson B."/>
            <person name="Roe K."/>
            <person name="Barbeau K."/>
            <person name="Gaasterland T."/>
            <person name="Ferriera S."/>
            <person name="Johnson J."/>
            <person name="Kravitz S."/>
            <person name="Beeson K."/>
            <person name="Sutton G."/>
            <person name="Rogers Y.-H."/>
            <person name="Friedman R."/>
            <person name="Frazier M."/>
            <person name="Venter J.C."/>
        </authorList>
    </citation>
    <scope>NUCLEOTIDE SEQUENCE [LARGE SCALE GENOMIC DNA]</scope>
    <source>
        <strain evidence="1 2">ATCC 23134</strain>
    </source>
</reference>
<dbReference type="Proteomes" id="UP000004095">
    <property type="component" value="Unassembled WGS sequence"/>
</dbReference>
<organism evidence="1 2">
    <name type="scientific">Microscilla marina ATCC 23134</name>
    <dbReference type="NCBI Taxonomy" id="313606"/>
    <lineage>
        <taxon>Bacteria</taxon>
        <taxon>Pseudomonadati</taxon>
        <taxon>Bacteroidota</taxon>
        <taxon>Cytophagia</taxon>
        <taxon>Cytophagales</taxon>
        <taxon>Microscillaceae</taxon>
        <taxon>Microscilla</taxon>
    </lineage>
</organism>
<name>A1ZZQ3_MICM2</name>
<protein>
    <submittedName>
        <fullName evidence="1">Uncharacterized protein</fullName>
    </submittedName>
</protein>
<dbReference type="EMBL" id="AAWS01000080">
    <property type="protein sequence ID" value="EAY24161.1"/>
    <property type="molecule type" value="Genomic_DNA"/>
</dbReference>
<dbReference type="AlphaFoldDB" id="A1ZZQ3"/>
<evidence type="ECO:0000313" key="1">
    <source>
        <dbReference type="EMBL" id="EAY24161.1"/>
    </source>
</evidence>
<gene>
    <name evidence="1" type="ORF">M23134_00976</name>
</gene>
<proteinExistence type="predicted"/>
<keyword evidence="2" id="KW-1185">Reference proteome</keyword>
<evidence type="ECO:0000313" key="2">
    <source>
        <dbReference type="Proteomes" id="UP000004095"/>
    </source>
</evidence>